<dbReference type="RefSeq" id="WP_115516133.1">
    <property type="nucleotide sequence ID" value="NZ_QRGO01000001.1"/>
</dbReference>
<keyword evidence="2 5" id="KW-0812">Transmembrane</keyword>
<dbReference type="NCBIfam" id="NF009407">
    <property type="entry name" value="PRK12768.1"/>
    <property type="match status" value="1"/>
</dbReference>
<dbReference type="InterPro" id="IPR059112">
    <property type="entry name" value="CysZ/EI24"/>
</dbReference>
<keyword evidence="4 5" id="KW-0472">Membrane</keyword>
<evidence type="ECO:0000313" key="7">
    <source>
        <dbReference type="Proteomes" id="UP000263993"/>
    </source>
</evidence>
<evidence type="ECO:0000256" key="4">
    <source>
        <dbReference type="ARBA" id="ARBA00023136"/>
    </source>
</evidence>
<gene>
    <name evidence="6" type="ORF">DXH78_05595</name>
</gene>
<evidence type="ECO:0000313" key="6">
    <source>
        <dbReference type="EMBL" id="RDV04107.1"/>
    </source>
</evidence>
<comment type="caution">
    <text evidence="6">The sequence shown here is derived from an EMBL/GenBank/DDBJ whole genome shotgun (WGS) entry which is preliminary data.</text>
</comment>
<evidence type="ECO:0000256" key="5">
    <source>
        <dbReference type="SAM" id="Phobius"/>
    </source>
</evidence>
<reference evidence="7" key="1">
    <citation type="submission" date="2018-08" db="EMBL/GenBank/DDBJ databases">
        <authorList>
            <person name="Kim S.-J."/>
            <person name="Jung G.-Y."/>
        </authorList>
    </citation>
    <scope>NUCLEOTIDE SEQUENCE [LARGE SCALE GENOMIC DNA]</scope>
    <source>
        <strain evidence="7">GY_H</strain>
    </source>
</reference>
<feature type="transmembrane region" description="Helical" evidence="5">
    <location>
        <begin position="20"/>
        <end position="44"/>
    </location>
</feature>
<comment type="subcellular location">
    <subcellularLocation>
        <location evidence="1">Membrane</location>
        <topology evidence="1">Multi-pass membrane protein</topology>
    </subcellularLocation>
</comment>
<feature type="transmembrane region" description="Helical" evidence="5">
    <location>
        <begin position="134"/>
        <end position="162"/>
    </location>
</feature>
<protein>
    <submittedName>
        <fullName evidence="6">Sulfate transporter family protein</fullName>
    </submittedName>
</protein>
<feature type="transmembrane region" description="Helical" evidence="5">
    <location>
        <begin position="64"/>
        <end position="88"/>
    </location>
</feature>
<evidence type="ECO:0000256" key="3">
    <source>
        <dbReference type="ARBA" id="ARBA00022989"/>
    </source>
</evidence>
<dbReference type="OrthoDB" id="5421146at2"/>
<dbReference type="EMBL" id="QRGO01000001">
    <property type="protein sequence ID" value="RDV04107.1"/>
    <property type="molecule type" value="Genomic_DNA"/>
</dbReference>
<keyword evidence="3 5" id="KW-1133">Transmembrane helix</keyword>
<feature type="transmembrane region" description="Helical" evidence="5">
    <location>
        <begin position="195"/>
        <end position="225"/>
    </location>
</feature>
<sequence>MLDAASKAFAQMFTPPLRGVLIKAVGLALLIIVIIGIALQRLLAGLADSGATWAEQTSGWASHSVWAALAWILSIMASLGIITGAVFLMPPVSALVGSFFVDEVADAVEREHYPVDPVGTALPLMTGIIEGIKIALLSLLVYFIALPFMLFAGFGFLILFFANAYLLSREYFDLAAMRFRPPAEATAMRKANSGYVFMAGMVIAAFVSIPLLNFATPIFAMAFMVHIQKKLAGRRVELIEPVR</sequence>
<dbReference type="Proteomes" id="UP000263993">
    <property type="component" value="Unassembled WGS sequence"/>
</dbReference>
<dbReference type="Pfam" id="PF07264">
    <property type="entry name" value="EI24"/>
    <property type="match status" value="1"/>
</dbReference>
<proteinExistence type="predicted"/>
<evidence type="ECO:0000256" key="1">
    <source>
        <dbReference type="ARBA" id="ARBA00004141"/>
    </source>
</evidence>
<keyword evidence="7" id="KW-1185">Reference proteome</keyword>
<evidence type="ECO:0000256" key="2">
    <source>
        <dbReference type="ARBA" id="ARBA00022692"/>
    </source>
</evidence>
<organism evidence="6 7">
    <name type="scientific">Undibacter mobilis</name>
    <dbReference type="NCBI Taxonomy" id="2292256"/>
    <lineage>
        <taxon>Bacteria</taxon>
        <taxon>Pseudomonadati</taxon>
        <taxon>Pseudomonadota</taxon>
        <taxon>Alphaproteobacteria</taxon>
        <taxon>Hyphomicrobiales</taxon>
        <taxon>Nitrobacteraceae</taxon>
        <taxon>Undibacter</taxon>
    </lineage>
</organism>
<name>A0A371B9D0_9BRAD</name>
<dbReference type="AlphaFoldDB" id="A0A371B9D0"/>
<accession>A0A371B9D0</accession>